<feature type="compositionally biased region" description="Basic and acidic residues" evidence="1">
    <location>
        <begin position="24"/>
        <end position="34"/>
    </location>
</feature>
<evidence type="ECO:0000313" key="3">
    <source>
        <dbReference type="Proteomes" id="UP001066276"/>
    </source>
</evidence>
<evidence type="ECO:0000256" key="1">
    <source>
        <dbReference type="SAM" id="MobiDB-lite"/>
    </source>
</evidence>
<organism evidence="2 3">
    <name type="scientific">Pleurodeles waltl</name>
    <name type="common">Iberian ribbed newt</name>
    <dbReference type="NCBI Taxonomy" id="8319"/>
    <lineage>
        <taxon>Eukaryota</taxon>
        <taxon>Metazoa</taxon>
        <taxon>Chordata</taxon>
        <taxon>Craniata</taxon>
        <taxon>Vertebrata</taxon>
        <taxon>Euteleostomi</taxon>
        <taxon>Amphibia</taxon>
        <taxon>Batrachia</taxon>
        <taxon>Caudata</taxon>
        <taxon>Salamandroidea</taxon>
        <taxon>Salamandridae</taxon>
        <taxon>Pleurodelinae</taxon>
        <taxon>Pleurodeles</taxon>
    </lineage>
</organism>
<evidence type="ECO:0000313" key="2">
    <source>
        <dbReference type="EMBL" id="KAJ1204988.1"/>
    </source>
</evidence>
<sequence length="75" mass="8404">MTRRDKVRQCMRAEGQGAGAEGPRQSEAKGYEAERSACRQRNQVISPETAIRRCRVLAPLKLAKEVKVLLRPVVV</sequence>
<gene>
    <name evidence="2" type="ORF">NDU88_000423</name>
</gene>
<dbReference type="Proteomes" id="UP001066276">
    <property type="component" value="Chromosome 1_2"/>
</dbReference>
<protein>
    <submittedName>
        <fullName evidence="2">Uncharacterized protein</fullName>
    </submittedName>
</protein>
<reference evidence="2" key="1">
    <citation type="journal article" date="2022" name="bioRxiv">
        <title>Sequencing and chromosome-scale assembly of the giantPleurodeles waltlgenome.</title>
        <authorList>
            <person name="Brown T."/>
            <person name="Elewa A."/>
            <person name="Iarovenko S."/>
            <person name="Subramanian E."/>
            <person name="Araus A.J."/>
            <person name="Petzold A."/>
            <person name="Susuki M."/>
            <person name="Suzuki K.-i.T."/>
            <person name="Hayashi T."/>
            <person name="Toyoda A."/>
            <person name="Oliveira C."/>
            <person name="Osipova E."/>
            <person name="Leigh N.D."/>
            <person name="Simon A."/>
            <person name="Yun M.H."/>
        </authorList>
    </citation>
    <scope>NUCLEOTIDE SEQUENCE</scope>
    <source>
        <strain evidence="2">20211129_DDA</strain>
        <tissue evidence="2">Liver</tissue>
    </source>
</reference>
<accession>A0AAV7VUN4</accession>
<name>A0AAV7VUN4_PLEWA</name>
<dbReference type="AlphaFoldDB" id="A0AAV7VUN4"/>
<feature type="region of interest" description="Disordered" evidence="1">
    <location>
        <begin position="1"/>
        <end position="34"/>
    </location>
</feature>
<proteinExistence type="predicted"/>
<comment type="caution">
    <text evidence="2">The sequence shown here is derived from an EMBL/GenBank/DDBJ whole genome shotgun (WGS) entry which is preliminary data.</text>
</comment>
<dbReference type="EMBL" id="JANPWB010000002">
    <property type="protein sequence ID" value="KAJ1204988.1"/>
    <property type="molecule type" value="Genomic_DNA"/>
</dbReference>
<keyword evidence="3" id="KW-1185">Reference proteome</keyword>